<comment type="caution">
    <text evidence="3">The sequence shown here is derived from an EMBL/GenBank/DDBJ whole genome shotgun (WGS) entry which is preliminary data.</text>
</comment>
<dbReference type="AlphaFoldDB" id="A0A9P1EIH4"/>
<keyword evidence="4" id="KW-1185">Reference proteome</keyword>
<evidence type="ECO:0000256" key="1">
    <source>
        <dbReference type="SAM" id="MobiDB-lite"/>
    </source>
</evidence>
<sequence length="196" mass="20180">MDYSVEEMAFISSYNIGEFMAPQGEESGSEAPATEVEGQRRRKDVGDDEERHIPDTHIQPPPENGGSGTGSLRTSTAASTATAGGGATATTTGVTAASTITCATGSPISDPIGSCRQPPPYPTSSPPIHPTPPSLTSVNSATSGSAAYTTTVDLRSDLESGMTTSQLLSSYSCNVILMVLLSSYSCNVILMVLLPS</sequence>
<accession>A0A9P1EIH4</accession>
<keyword evidence="2" id="KW-0812">Transmembrane</keyword>
<evidence type="ECO:0000313" key="4">
    <source>
        <dbReference type="Proteomes" id="UP001152484"/>
    </source>
</evidence>
<feature type="compositionally biased region" description="Low complexity" evidence="1">
    <location>
        <begin position="70"/>
        <end position="91"/>
    </location>
</feature>
<proteinExistence type="predicted"/>
<keyword evidence="2" id="KW-1133">Transmembrane helix</keyword>
<feature type="region of interest" description="Disordered" evidence="1">
    <location>
        <begin position="21"/>
        <end position="91"/>
    </location>
</feature>
<evidence type="ECO:0000313" key="3">
    <source>
        <dbReference type="EMBL" id="CAH9108231.1"/>
    </source>
</evidence>
<feature type="transmembrane region" description="Helical" evidence="2">
    <location>
        <begin position="175"/>
        <end position="194"/>
    </location>
</feature>
<dbReference type="EMBL" id="CAMAPE010000051">
    <property type="protein sequence ID" value="CAH9108231.1"/>
    <property type="molecule type" value="Genomic_DNA"/>
</dbReference>
<gene>
    <name evidence="3" type="ORF">CEURO_LOCUS18037</name>
</gene>
<feature type="region of interest" description="Disordered" evidence="1">
    <location>
        <begin position="107"/>
        <end position="142"/>
    </location>
</feature>
<organism evidence="3 4">
    <name type="scientific">Cuscuta europaea</name>
    <name type="common">European dodder</name>
    <dbReference type="NCBI Taxonomy" id="41803"/>
    <lineage>
        <taxon>Eukaryota</taxon>
        <taxon>Viridiplantae</taxon>
        <taxon>Streptophyta</taxon>
        <taxon>Embryophyta</taxon>
        <taxon>Tracheophyta</taxon>
        <taxon>Spermatophyta</taxon>
        <taxon>Magnoliopsida</taxon>
        <taxon>eudicotyledons</taxon>
        <taxon>Gunneridae</taxon>
        <taxon>Pentapetalae</taxon>
        <taxon>asterids</taxon>
        <taxon>lamiids</taxon>
        <taxon>Solanales</taxon>
        <taxon>Convolvulaceae</taxon>
        <taxon>Cuscuteae</taxon>
        <taxon>Cuscuta</taxon>
        <taxon>Cuscuta subgen. Cuscuta</taxon>
    </lineage>
</organism>
<feature type="compositionally biased region" description="Pro residues" evidence="1">
    <location>
        <begin position="117"/>
        <end position="133"/>
    </location>
</feature>
<name>A0A9P1EIH4_CUSEU</name>
<keyword evidence="2" id="KW-0472">Membrane</keyword>
<protein>
    <submittedName>
        <fullName evidence="3">Uncharacterized protein</fullName>
    </submittedName>
</protein>
<dbReference type="Proteomes" id="UP001152484">
    <property type="component" value="Unassembled WGS sequence"/>
</dbReference>
<evidence type="ECO:0000256" key="2">
    <source>
        <dbReference type="SAM" id="Phobius"/>
    </source>
</evidence>
<reference evidence="3" key="1">
    <citation type="submission" date="2022-07" db="EMBL/GenBank/DDBJ databases">
        <authorList>
            <person name="Macas J."/>
            <person name="Novak P."/>
            <person name="Neumann P."/>
        </authorList>
    </citation>
    <scope>NUCLEOTIDE SEQUENCE</scope>
</reference>